<dbReference type="Gene3D" id="2.60.40.3940">
    <property type="match status" value="1"/>
</dbReference>
<name>A0A1M6EWF6_9CLOT</name>
<keyword evidence="3" id="KW-1185">Reference proteome</keyword>
<evidence type="ECO:0000259" key="1">
    <source>
        <dbReference type="Pfam" id="PF21882"/>
    </source>
</evidence>
<dbReference type="InterPro" id="IPR054075">
    <property type="entry name" value="Gp53-like_C"/>
</dbReference>
<protein>
    <recommendedName>
        <fullName evidence="1">Putative tail fiber protein gp53-like C-terminal domain-containing protein</fullName>
    </recommendedName>
</protein>
<dbReference type="AlphaFoldDB" id="A0A1M6EWF6"/>
<dbReference type="OrthoDB" id="1921264at2"/>
<evidence type="ECO:0000313" key="2">
    <source>
        <dbReference type="EMBL" id="SHI89827.1"/>
    </source>
</evidence>
<dbReference type="STRING" id="1121298.SAMN05444401_1722"/>
<gene>
    <name evidence="2" type="ORF">SAMN05444401_1722</name>
</gene>
<accession>A0A1M6EWF6</accession>
<proteinExistence type="predicted"/>
<sequence length="136" mass="15043">MAQTIKRPFRSFNGTDWDKHYFETSEDMLVNATQSLAEIGYRKLPGGLILQWGWYVLPETNINGLTGYTATLPISFPNKPLNLSATISHFGDTHNIAKEIEIAANAVTKSQIGLRWVQNGTPPAGQISINWIAIGN</sequence>
<reference evidence="2 3" key="1">
    <citation type="submission" date="2016-11" db="EMBL/GenBank/DDBJ databases">
        <authorList>
            <person name="Jaros S."/>
            <person name="Januszkiewicz K."/>
            <person name="Wedrychowicz H."/>
        </authorList>
    </citation>
    <scope>NUCLEOTIDE SEQUENCE [LARGE SCALE GENOMIC DNA]</scope>
    <source>
        <strain evidence="2 3">DSM 21864</strain>
    </source>
</reference>
<dbReference type="EMBL" id="FQZO01000002">
    <property type="protein sequence ID" value="SHI89827.1"/>
    <property type="molecule type" value="Genomic_DNA"/>
</dbReference>
<evidence type="ECO:0000313" key="3">
    <source>
        <dbReference type="Proteomes" id="UP000184080"/>
    </source>
</evidence>
<feature type="domain" description="Putative tail fiber protein gp53-like C-terminal" evidence="1">
    <location>
        <begin position="43"/>
        <end position="136"/>
    </location>
</feature>
<dbReference type="RefSeq" id="WP_073005536.1">
    <property type="nucleotide sequence ID" value="NZ_FQZO01000002.1"/>
</dbReference>
<dbReference type="Proteomes" id="UP000184080">
    <property type="component" value="Unassembled WGS sequence"/>
</dbReference>
<dbReference type="Pfam" id="PF21882">
    <property type="entry name" value="Gp53-like_C"/>
    <property type="match status" value="1"/>
</dbReference>
<organism evidence="2 3">
    <name type="scientific">Clostridium amylolyticum</name>
    <dbReference type="NCBI Taxonomy" id="1121298"/>
    <lineage>
        <taxon>Bacteria</taxon>
        <taxon>Bacillati</taxon>
        <taxon>Bacillota</taxon>
        <taxon>Clostridia</taxon>
        <taxon>Eubacteriales</taxon>
        <taxon>Clostridiaceae</taxon>
        <taxon>Clostridium</taxon>
    </lineage>
</organism>